<name>A0ABX5FC39_9CHRO</name>
<proteinExistence type="inferred from homology"/>
<dbReference type="InterPro" id="IPR008462">
    <property type="entry name" value="CsbD"/>
</dbReference>
<protein>
    <submittedName>
        <fullName evidence="3">General stress protein CsbD</fullName>
    </submittedName>
</protein>
<evidence type="ECO:0000313" key="4">
    <source>
        <dbReference type="Proteomes" id="UP000238218"/>
    </source>
</evidence>
<feature type="domain" description="CsbD-like" evidence="2">
    <location>
        <begin position="5"/>
        <end position="54"/>
    </location>
</feature>
<dbReference type="InterPro" id="IPR036629">
    <property type="entry name" value="YjbJ_sf"/>
</dbReference>
<dbReference type="Gene3D" id="1.10.1470.10">
    <property type="entry name" value="YjbJ"/>
    <property type="match status" value="1"/>
</dbReference>
<sequence>MNKLQFKGEWHELKGKLRQKFADLTDDDLAYTQGQEEELLGHLQKKLGKSQQEIAQLINTP</sequence>
<evidence type="ECO:0000313" key="3">
    <source>
        <dbReference type="EMBL" id="PSB39361.1"/>
    </source>
</evidence>
<evidence type="ECO:0000256" key="1">
    <source>
        <dbReference type="ARBA" id="ARBA00009129"/>
    </source>
</evidence>
<keyword evidence="4" id="KW-1185">Reference proteome</keyword>
<evidence type="ECO:0000259" key="2">
    <source>
        <dbReference type="Pfam" id="PF05532"/>
    </source>
</evidence>
<dbReference type="EMBL" id="PVWP01000001">
    <property type="protein sequence ID" value="PSB39361.1"/>
    <property type="molecule type" value="Genomic_DNA"/>
</dbReference>
<gene>
    <name evidence="3" type="ORF">C7B81_01575</name>
</gene>
<comment type="similarity">
    <text evidence="1">Belongs to the UPF0337 (CsbD) family.</text>
</comment>
<comment type="caution">
    <text evidence="3">The sequence shown here is derived from an EMBL/GenBank/DDBJ whole genome shotgun (WGS) entry which is preliminary data.</text>
</comment>
<dbReference type="Proteomes" id="UP000238218">
    <property type="component" value="Unassembled WGS sequence"/>
</dbReference>
<accession>A0ABX5FC39</accession>
<dbReference type="RefSeq" id="WP_106219556.1">
    <property type="nucleotide sequence ID" value="NZ_PVWP01000001.1"/>
</dbReference>
<dbReference type="SUPFAM" id="SSF69047">
    <property type="entry name" value="Hypothetical protein YjbJ"/>
    <property type="match status" value="1"/>
</dbReference>
<dbReference type="Pfam" id="PF05532">
    <property type="entry name" value="CsbD"/>
    <property type="match status" value="1"/>
</dbReference>
<reference evidence="3 4" key="2">
    <citation type="submission" date="2018-03" db="EMBL/GenBank/DDBJ databases">
        <title>The ancient ancestry and fast evolution of plastids.</title>
        <authorList>
            <person name="Moore K.R."/>
            <person name="Magnabosco C."/>
            <person name="Momper L."/>
            <person name="Gold D.A."/>
            <person name="Bosak T."/>
            <person name="Fournier G.P."/>
        </authorList>
    </citation>
    <scope>NUCLEOTIDE SEQUENCE [LARGE SCALE GENOMIC DNA]</scope>
    <source>
        <strain evidence="3 4">CCALA 015</strain>
    </source>
</reference>
<reference evidence="3 4" key="1">
    <citation type="submission" date="2018-02" db="EMBL/GenBank/DDBJ databases">
        <authorList>
            <person name="Moore K."/>
            <person name="Momper L."/>
        </authorList>
    </citation>
    <scope>NUCLEOTIDE SEQUENCE [LARGE SCALE GENOMIC DNA]</scope>
    <source>
        <strain evidence="3 4">CCALA 015</strain>
    </source>
</reference>
<organism evidence="3 4">
    <name type="scientific">Aphanothece cf. minutissima CCALA 015</name>
    <dbReference type="NCBI Taxonomy" id="2107695"/>
    <lineage>
        <taxon>Bacteria</taxon>
        <taxon>Bacillati</taxon>
        <taxon>Cyanobacteriota</taxon>
        <taxon>Cyanophyceae</taxon>
        <taxon>Oscillatoriophycideae</taxon>
        <taxon>Chroococcales</taxon>
        <taxon>Aphanothecaceae</taxon>
        <taxon>Aphanothece</taxon>
    </lineage>
</organism>